<dbReference type="AlphaFoldDB" id="S2VZB4"/>
<gene>
    <name evidence="2" type="ORF">HMPREF9306_01744</name>
</gene>
<accession>S2VZB4</accession>
<keyword evidence="1" id="KW-0732">Signal</keyword>
<feature type="signal peptide" evidence="1">
    <location>
        <begin position="1"/>
        <end position="28"/>
    </location>
</feature>
<feature type="chain" id="PRO_5004501763" description="Lipoprotein" evidence="1">
    <location>
        <begin position="29"/>
        <end position="90"/>
    </location>
</feature>
<reference evidence="2 3" key="1">
    <citation type="submission" date="2013-04" db="EMBL/GenBank/DDBJ databases">
        <title>The Genome Sequence of Propionimicrobium lymphophilum ACS-093-V-SCH5.</title>
        <authorList>
            <consortium name="The Broad Institute Genomics Platform"/>
            <person name="Earl A."/>
            <person name="Ward D."/>
            <person name="Feldgarden M."/>
            <person name="Gevers D."/>
            <person name="Saerens B."/>
            <person name="Vaneechoutte M."/>
            <person name="Walker B."/>
            <person name="Young S."/>
            <person name="Zeng Q."/>
            <person name="Gargeya S."/>
            <person name="Fitzgerald M."/>
            <person name="Haas B."/>
            <person name="Abouelleil A."/>
            <person name="Allen A.W."/>
            <person name="Alvarado L."/>
            <person name="Arachchi H.M."/>
            <person name="Berlin A.M."/>
            <person name="Chapman S.B."/>
            <person name="Gainer-Dewar J."/>
            <person name="Goldberg J."/>
            <person name="Griggs A."/>
            <person name="Gujja S."/>
            <person name="Hansen M."/>
            <person name="Howarth C."/>
            <person name="Imamovic A."/>
            <person name="Ireland A."/>
            <person name="Larimer J."/>
            <person name="McCowan C."/>
            <person name="Murphy C."/>
            <person name="Pearson M."/>
            <person name="Poon T.W."/>
            <person name="Priest M."/>
            <person name="Roberts A."/>
            <person name="Saif S."/>
            <person name="Shea T."/>
            <person name="Sisk P."/>
            <person name="Sykes S."/>
            <person name="Wortman J."/>
            <person name="Nusbaum C."/>
            <person name="Birren B."/>
        </authorList>
    </citation>
    <scope>NUCLEOTIDE SEQUENCE [LARGE SCALE GENOMIC DNA]</scope>
    <source>
        <strain evidence="2 3">ACS-093-V-SCH5</strain>
    </source>
</reference>
<comment type="caution">
    <text evidence="2">The sequence shown here is derived from an EMBL/GenBank/DDBJ whole genome shotgun (WGS) entry which is preliminary data.</text>
</comment>
<name>S2VZB4_9ACTN</name>
<dbReference type="EMBL" id="AGZR01000009">
    <property type="protein sequence ID" value="EPD32176.1"/>
    <property type="molecule type" value="Genomic_DNA"/>
</dbReference>
<evidence type="ECO:0008006" key="4">
    <source>
        <dbReference type="Google" id="ProtNLM"/>
    </source>
</evidence>
<proteinExistence type="predicted"/>
<evidence type="ECO:0000256" key="1">
    <source>
        <dbReference type="SAM" id="SignalP"/>
    </source>
</evidence>
<protein>
    <recommendedName>
        <fullName evidence="4">Lipoprotein</fullName>
    </recommendedName>
</protein>
<dbReference type="Proteomes" id="UP000014417">
    <property type="component" value="Unassembled WGS sequence"/>
</dbReference>
<evidence type="ECO:0000313" key="3">
    <source>
        <dbReference type="Proteomes" id="UP000014417"/>
    </source>
</evidence>
<dbReference type="PROSITE" id="PS51257">
    <property type="entry name" value="PROKAR_LIPOPROTEIN"/>
    <property type="match status" value="1"/>
</dbReference>
<keyword evidence="3" id="KW-1185">Reference proteome</keyword>
<evidence type="ECO:0000313" key="2">
    <source>
        <dbReference type="EMBL" id="EPD32176.1"/>
    </source>
</evidence>
<organism evidence="2 3">
    <name type="scientific">Propionimicrobium lymphophilum ACS-093-V-SCH5</name>
    <dbReference type="NCBI Taxonomy" id="883161"/>
    <lineage>
        <taxon>Bacteria</taxon>
        <taxon>Bacillati</taxon>
        <taxon>Actinomycetota</taxon>
        <taxon>Actinomycetes</taxon>
        <taxon>Propionibacteriales</taxon>
        <taxon>Propionibacteriaceae</taxon>
        <taxon>Propionimicrobium</taxon>
    </lineage>
</organism>
<sequence length="90" mass="9784">MNRVNKVASGFLASLVMLSLCACGPANKGSETTCGDYLKMSSSKQKKTIETIFKENNRSPGKDEVSKVAGMVVSGCSFVDEEQTLDYFFK</sequence>
<dbReference type="HOGENOM" id="CLU_2438375_0_0_11"/>